<dbReference type="InterPro" id="IPR004276">
    <property type="entry name" value="GlycoTrans_28_N"/>
</dbReference>
<dbReference type="SUPFAM" id="SSF53756">
    <property type="entry name" value="UDP-Glycosyltransferase/glycogen phosphorylase"/>
    <property type="match status" value="1"/>
</dbReference>
<evidence type="ECO:0000256" key="3">
    <source>
        <dbReference type="ARBA" id="ARBA00022676"/>
    </source>
</evidence>
<evidence type="ECO:0000256" key="9">
    <source>
        <dbReference type="ARBA" id="ARBA00023316"/>
    </source>
</evidence>
<evidence type="ECO:0000256" key="2">
    <source>
        <dbReference type="ARBA" id="ARBA00022618"/>
    </source>
</evidence>
<dbReference type="EC" id="2.4.1.227" evidence="10"/>
<evidence type="ECO:0000259" key="12">
    <source>
        <dbReference type="Pfam" id="PF04101"/>
    </source>
</evidence>
<comment type="caution">
    <text evidence="13">The sequence shown here is derived from an EMBL/GenBank/DDBJ whole genome shotgun (WGS) entry which is preliminary data.</text>
</comment>
<proteinExistence type="inferred from homology"/>
<dbReference type="UniPathway" id="UPA00219"/>
<comment type="similarity">
    <text evidence="10">Belongs to the glycosyltransferase 28 family. MurG subfamily.</text>
</comment>
<evidence type="ECO:0000256" key="7">
    <source>
        <dbReference type="ARBA" id="ARBA00023136"/>
    </source>
</evidence>
<dbReference type="GO" id="GO:0005886">
    <property type="term" value="C:plasma membrane"/>
    <property type="evidence" value="ECO:0007669"/>
    <property type="project" value="UniProtKB-SubCell"/>
</dbReference>
<keyword evidence="1 10" id="KW-1003">Cell membrane</keyword>
<dbReference type="CDD" id="cd03785">
    <property type="entry name" value="GT28_MurG"/>
    <property type="match status" value="1"/>
</dbReference>
<feature type="binding site" evidence="10">
    <location>
        <position position="300"/>
    </location>
    <ligand>
        <name>UDP-N-acetyl-alpha-D-glucosamine</name>
        <dbReference type="ChEBI" id="CHEBI:57705"/>
    </ligand>
</feature>
<keyword evidence="5 10" id="KW-0133">Cell shape</keyword>
<feature type="domain" description="Glycosyl transferase family 28 C-terminal" evidence="12">
    <location>
        <begin position="189"/>
        <end position="349"/>
    </location>
</feature>
<keyword evidence="7 10" id="KW-0472">Membrane</keyword>
<dbReference type="GO" id="GO:0009252">
    <property type="term" value="P:peptidoglycan biosynthetic process"/>
    <property type="evidence" value="ECO:0007669"/>
    <property type="project" value="UniProtKB-UniRule"/>
</dbReference>
<evidence type="ECO:0000256" key="1">
    <source>
        <dbReference type="ARBA" id="ARBA00022475"/>
    </source>
</evidence>
<accession>A0A2H0UXH1</accession>
<dbReference type="Proteomes" id="UP000230132">
    <property type="component" value="Unassembled WGS sequence"/>
</dbReference>
<feature type="binding site" evidence="10">
    <location>
        <position position="196"/>
    </location>
    <ligand>
        <name>UDP-N-acetyl-alpha-D-glucosamine</name>
        <dbReference type="ChEBI" id="CHEBI:57705"/>
    </ligand>
</feature>
<protein>
    <recommendedName>
        <fullName evidence="10">UDP-N-acetylglucosamine--N-acetylmuramyl-(pentapeptide) pyrophosphoryl-undecaprenol N-acetylglucosamine transferase</fullName>
        <ecNumber evidence="10">2.4.1.227</ecNumber>
    </recommendedName>
    <alternativeName>
        <fullName evidence="10">Undecaprenyl-PP-MurNAc-pentapeptide-UDPGlcNAc GlcNAc transferase</fullName>
    </alternativeName>
</protein>
<dbReference type="Pfam" id="PF03033">
    <property type="entry name" value="Glyco_transf_28"/>
    <property type="match status" value="1"/>
</dbReference>
<keyword evidence="6 10" id="KW-0573">Peptidoglycan synthesis</keyword>
<dbReference type="Pfam" id="PF04101">
    <property type="entry name" value="Glyco_tran_28_C"/>
    <property type="match status" value="1"/>
</dbReference>
<organism evidence="13 14">
    <name type="scientific">bacterium (Candidatus Gribaldobacteria) CG10_big_fil_rev_8_21_14_0_10_37_21</name>
    <dbReference type="NCBI Taxonomy" id="2014275"/>
    <lineage>
        <taxon>Bacteria</taxon>
        <taxon>Candidatus Gribaldobacteria</taxon>
    </lineage>
</organism>
<dbReference type="InterPro" id="IPR006009">
    <property type="entry name" value="GlcNAc_MurG"/>
</dbReference>
<sequence>MKIVFTGGGTLGHIFPLVSVIRELKMAFPNPNLKLNYFGPKHPKGDVLLEDEGVKIKHILAGKIRRYFDFKNFIDFFKTPIGISQAFCLLFFKWPDLIISTGGYGSFPVCLAGLLLRVPIILLEEDVEPGLASKIIAKFSSQIFTAFPGTLYFSKQKTICLGNPIRRSLLEGSAQKAKMLFNLKGDKPVLLILGGSLGSRNINNLILEILLNLIKNFEIIHQTGEEKFGVVAMEARAYLKDEQLLEYHCLPFLNEEQLKHSLAVADFVISRAGSGALFELASTGKPSLLIPLPNSAQNHQVKNAYKLADHGATYVVEEENLKPNFFLQRFENIALNEETKKIMRQNALKFARPEAGPKIAKFVLEFLSLI</sequence>
<dbReference type="GO" id="GO:0008360">
    <property type="term" value="P:regulation of cell shape"/>
    <property type="evidence" value="ECO:0007669"/>
    <property type="project" value="UniProtKB-KW"/>
</dbReference>
<evidence type="ECO:0000256" key="8">
    <source>
        <dbReference type="ARBA" id="ARBA00023306"/>
    </source>
</evidence>
<feature type="domain" description="Glycosyltransferase family 28 N-terminal" evidence="11">
    <location>
        <begin position="3"/>
        <end position="144"/>
    </location>
</feature>
<keyword evidence="2 10" id="KW-0132">Cell division</keyword>
<comment type="pathway">
    <text evidence="10">Cell wall biogenesis; peptidoglycan biosynthesis.</text>
</comment>
<evidence type="ECO:0000256" key="10">
    <source>
        <dbReference type="HAMAP-Rule" id="MF_00033"/>
    </source>
</evidence>
<dbReference type="Gene3D" id="3.40.50.2000">
    <property type="entry name" value="Glycogen Phosphorylase B"/>
    <property type="match status" value="2"/>
</dbReference>
<dbReference type="GO" id="GO:0051301">
    <property type="term" value="P:cell division"/>
    <property type="evidence" value="ECO:0007669"/>
    <property type="project" value="UniProtKB-KW"/>
</dbReference>
<dbReference type="EMBL" id="PFAX01000002">
    <property type="protein sequence ID" value="PIR90780.1"/>
    <property type="molecule type" value="Genomic_DNA"/>
</dbReference>
<comment type="subcellular location">
    <subcellularLocation>
        <location evidence="10">Cell membrane</location>
        <topology evidence="10">Peripheral membrane protein</topology>
        <orientation evidence="10">Cytoplasmic side</orientation>
    </subcellularLocation>
</comment>
<evidence type="ECO:0000313" key="14">
    <source>
        <dbReference type="Proteomes" id="UP000230132"/>
    </source>
</evidence>
<evidence type="ECO:0000256" key="5">
    <source>
        <dbReference type="ARBA" id="ARBA00022960"/>
    </source>
</evidence>
<reference evidence="14" key="1">
    <citation type="submission" date="2017-09" db="EMBL/GenBank/DDBJ databases">
        <title>Depth-based differentiation of microbial function through sediment-hosted aquifers and enrichment of novel symbionts in the deep terrestrial subsurface.</title>
        <authorList>
            <person name="Probst A.J."/>
            <person name="Ladd B."/>
            <person name="Jarett J.K."/>
            <person name="Geller-Mcgrath D.E."/>
            <person name="Sieber C.M.K."/>
            <person name="Emerson J.B."/>
            <person name="Anantharaman K."/>
            <person name="Thomas B.C."/>
            <person name="Malmstrom R."/>
            <person name="Stieglmeier M."/>
            <person name="Klingl A."/>
            <person name="Woyke T."/>
            <person name="Ryan C.M."/>
            <person name="Banfield J.F."/>
        </authorList>
    </citation>
    <scope>NUCLEOTIDE SEQUENCE [LARGE SCALE GENOMIC DNA]</scope>
</reference>
<feature type="binding site" evidence="10">
    <location>
        <position position="166"/>
    </location>
    <ligand>
        <name>UDP-N-acetyl-alpha-D-glucosamine</name>
        <dbReference type="ChEBI" id="CHEBI:57705"/>
    </ligand>
</feature>
<keyword evidence="9 10" id="KW-0961">Cell wall biogenesis/degradation</keyword>
<dbReference type="PANTHER" id="PTHR21015:SF27">
    <property type="entry name" value="UDP-N-ACETYLGLUCOSAMINE--N-ACETYLMURAMYL-(PENTAPEPTIDE) PYROPHOSPHORYL-UNDECAPRENOL N-ACETYLGLUCOSAMINE TRANSFERASE"/>
    <property type="match status" value="1"/>
</dbReference>
<evidence type="ECO:0000259" key="11">
    <source>
        <dbReference type="Pfam" id="PF03033"/>
    </source>
</evidence>
<dbReference type="AlphaFoldDB" id="A0A2H0UXH1"/>
<dbReference type="GO" id="GO:0005975">
    <property type="term" value="P:carbohydrate metabolic process"/>
    <property type="evidence" value="ECO:0007669"/>
    <property type="project" value="InterPro"/>
</dbReference>
<evidence type="ECO:0000256" key="4">
    <source>
        <dbReference type="ARBA" id="ARBA00022679"/>
    </source>
</evidence>
<name>A0A2H0UXH1_9BACT</name>
<keyword evidence="8 10" id="KW-0131">Cell cycle</keyword>
<dbReference type="GO" id="GO:0050511">
    <property type="term" value="F:undecaprenyldiphospho-muramoylpentapeptide beta-N-acetylglucosaminyltransferase activity"/>
    <property type="evidence" value="ECO:0007669"/>
    <property type="project" value="UniProtKB-UniRule"/>
</dbReference>
<dbReference type="GO" id="GO:0051991">
    <property type="term" value="F:UDP-N-acetyl-D-glucosamine:N-acetylmuramoyl-L-alanyl-D-glutamyl-meso-2,6-diaminopimelyl-D-alanyl-D-alanine-diphosphoundecaprenol 4-beta-N-acetylglucosaminlytransferase activity"/>
    <property type="evidence" value="ECO:0007669"/>
    <property type="project" value="RHEA"/>
</dbReference>
<dbReference type="InterPro" id="IPR007235">
    <property type="entry name" value="Glyco_trans_28_C"/>
</dbReference>
<comment type="caution">
    <text evidence="10">Lacks conserved residue(s) required for the propagation of feature annotation.</text>
</comment>
<comment type="catalytic activity">
    <reaction evidence="10">
        <text>di-trans,octa-cis-undecaprenyl diphospho-N-acetyl-alpha-D-muramoyl-L-alanyl-D-glutamyl-meso-2,6-diaminopimeloyl-D-alanyl-D-alanine + UDP-N-acetyl-alpha-D-glucosamine = di-trans,octa-cis-undecaprenyl diphospho-[N-acetyl-alpha-D-glucosaminyl-(1-&gt;4)]-N-acetyl-alpha-D-muramoyl-L-alanyl-D-glutamyl-meso-2,6-diaminopimeloyl-D-alanyl-D-alanine + UDP + H(+)</text>
        <dbReference type="Rhea" id="RHEA:31227"/>
        <dbReference type="ChEBI" id="CHEBI:15378"/>
        <dbReference type="ChEBI" id="CHEBI:57705"/>
        <dbReference type="ChEBI" id="CHEBI:58223"/>
        <dbReference type="ChEBI" id="CHEBI:61387"/>
        <dbReference type="ChEBI" id="CHEBI:61388"/>
        <dbReference type="EC" id="2.4.1.227"/>
    </reaction>
</comment>
<dbReference type="PANTHER" id="PTHR21015">
    <property type="entry name" value="UDP-N-ACETYLGLUCOSAMINE--N-ACETYLMURAMYL-(PENTAPEPTIDE) PYROPHOSPHORYL-UNDECAPRENOL N-ACETYLGLUCOSAMINE TRANSFERASE 1"/>
    <property type="match status" value="1"/>
</dbReference>
<keyword evidence="3 10" id="KW-0328">Glycosyltransferase</keyword>
<keyword evidence="4 10" id="KW-0808">Transferase</keyword>
<gene>
    <name evidence="10" type="primary">murG</name>
    <name evidence="13" type="ORF">COU05_00115</name>
</gene>
<dbReference type="HAMAP" id="MF_00033">
    <property type="entry name" value="MurG"/>
    <property type="match status" value="1"/>
</dbReference>
<evidence type="ECO:0000256" key="6">
    <source>
        <dbReference type="ARBA" id="ARBA00022984"/>
    </source>
</evidence>
<evidence type="ECO:0000313" key="13">
    <source>
        <dbReference type="EMBL" id="PIR90780.1"/>
    </source>
</evidence>
<dbReference type="GO" id="GO:0071555">
    <property type="term" value="P:cell wall organization"/>
    <property type="evidence" value="ECO:0007669"/>
    <property type="project" value="UniProtKB-KW"/>
</dbReference>
<comment type="function">
    <text evidence="10">Cell wall formation. Catalyzes the transfer of a GlcNAc subunit on undecaprenyl-pyrophosphoryl-MurNAc-pentapeptide (lipid intermediate I) to form undecaprenyl-pyrophosphoryl-MurNAc-(pentapeptide)GlcNAc (lipid intermediate II).</text>
</comment>